<sequence>MVGVKIKYKFIFSLLLLIFILSVSAVSAEFIDNDNSSNLQDNDEFSDLSDNINNLDNMGAVESDYLMSGSGELIGNTNDKGNSNELIGNTNEDNSFNENIVYEGNNNISNDGIDDGSDGTDDINNDTNETENTTLKNTTLTIISQDNWKIYGEKDYIVKLLDEENNPVVNAFIKFKIKTPKGTYIDNYGLTNEEGIAILTLNLNLRGIHNIQVSYDGDSDYNPAESVDSNVLFYEKTSIKTPVKYAYRSCNFIIKLVSSKGVLLSNKKVVIYVDGVKYTRTTDSKGQVYIEMPSYKKSIKLNCTFSSSDYYESSTLYMVLPVYKKTYTKALVYTILKGKYFKILLNGSDGKILKKEKVKFTINGKTYTKTTNDKGIAYLKVSLNRSVYKVYFSYDNNGIYGPSTNSSNLEIIDPSGQFKKGLNRNTKFSVGKYLSGGGRATITKSIRKLSKKITSKYSTKLEKATAIFNYVRDNLGYSYYANSRKGAAKTLKTKKGNCCDHSNLIVALCRASNIPARYSHARGCKFKSGIVTGHVWAQIYVGGRWYSADATSYRNSLGHIKNWNTKSYHSYHSYRKIPF</sequence>
<evidence type="ECO:0000313" key="3">
    <source>
        <dbReference type="Proteomes" id="UP000183442"/>
    </source>
</evidence>
<dbReference type="Gene3D" id="3.10.620.30">
    <property type="match status" value="1"/>
</dbReference>
<protein>
    <submittedName>
        <fullName evidence="2">Transglutaminase-like superfamily protein</fullName>
    </submittedName>
</protein>
<dbReference type="Gene3D" id="2.60.40.10">
    <property type="entry name" value="Immunoglobulins"/>
    <property type="match status" value="1"/>
</dbReference>
<feature type="domain" description="Transglutaminase-like" evidence="1">
    <location>
        <begin position="490"/>
        <end position="552"/>
    </location>
</feature>
<dbReference type="SUPFAM" id="SSF49373">
    <property type="entry name" value="Invasin/intimin cell-adhesion fragments"/>
    <property type="match status" value="1"/>
</dbReference>
<dbReference type="Proteomes" id="UP000183442">
    <property type="component" value="Unassembled WGS sequence"/>
</dbReference>
<dbReference type="RefSeq" id="WP_234970541.1">
    <property type="nucleotide sequence ID" value="NZ_FOTL01000032.1"/>
</dbReference>
<dbReference type="AlphaFoldDB" id="A0A1I4K2Z7"/>
<dbReference type="InterPro" id="IPR002931">
    <property type="entry name" value="Transglutaminase-like"/>
</dbReference>
<dbReference type="PANTHER" id="PTHR33490">
    <property type="entry name" value="BLR5614 PROTEIN-RELATED"/>
    <property type="match status" value="1"/>
</dbReference>
<dbReference type="Pfam" id="PF01841">
    <property type="entry name" value="Transglut_core"/>
    <property type="match status" value="1"/>
</dbReference>
<accession>A0A1I4K2Z7</accession>
<dbReference type="SMART" id="SM00460">
    <property type="entry name" value="TGc"/>
    <property type="match status" value="1"/>
</dbReference>
<evidence type="ECO:0000259" key="1">
    <source>
        <dbReference type="SMART" id="SM00460"/>
    </source>
</evidence>
<dbReference type="InterPro" id="IPR013783">
    <property type="entry name" value="Ig-like_fold"/>
</dbReference>
<dbReference type="InterPro" id="IPR008964">
    <property type="entry name" value="Invasin/intimin_cell_adhesion"/>
</dbReference>
<dbReference type="SUPFAM" id="SSF54001">
    <property type="entry name" value="Cysteine proteinases"/>
    <property type="match status" value="1"/>
</dbReference>
<dbReference type="PANTHER" id="PTHR33490:SF3">
    <property type="entry name" value="CONSERVED INTEGRAL MEMBRANE PROTEIN"/>
    <property type="match status" value="1"/>
</dbReference>
<gene>
    <name evidence="2" type="ORF">SAMN02910297_01613</name>
</gene>
<proteinExistence type="predicted"/>
<evidence type="ECO:0000313" key="2">
    <source>
        <dbReference type="EMBL" id="SFL72957.1"/>
    </source>
</evidence>
<dbReference type="EMBL" id="FOTL01000032">
    <property type="protein sequence ID" value="SFL72957.1"/>
    <property type="molecule type" value="Genomic_DNA"/>
</dbReference>
<reference evidence="3" key="1">
    <citation type="submission" date="2016-10" db="EMBL/GenBank/DDBJ databases">
        <authorList>
            <person name="Varghese N."/>
        </authorList>
    </citation>
    <scope>NUCLEOTIDE SEQUENCE [LARGE SCALE GENOMIC DNA]</scope>
    <source>
        <strain evidence="3">DSM 16632</strain>
    </source>
</reference>
<dbReference type="InterPro" id="IPR038765">
    <property type="entry name" value="Papain-like_cys_pep_sf"/>
</dbReference>
<name>A0A1I4K2Z7_METOL</name>
<organism evidence="2 3">
    <name type="scientific">Methanobrevibacter olleyae</name>
    <dbReference type="NCBI Taxonomy" id="294671"/>
    <lineage>
        <taxon>Archaea</taxon>
        <taxon>Methanobacteriati</taxon>
        <taxon>Methanobacteriota</taxon>
        <taxon>Methanomada group</taxon>
        <taxon>Methanobacteria</taxon>
        <taxon>Methanobacteriales</taxon>
        <taxon>Methanobacteriaceae</taxon>
        <taxon>Methanobrevibacter</taxon>
    </lineage>
</organism>